<accession>A0A975GBA7</accession>
<dbReference type="AlphaFoldDB" id="A0A975GBA7"/>
<dbReference type="InterPro" id="IPR007393">
    <property type="entry name" value="YlxR_dom"/>
</dbReference>
<feature type="domain" description="YlxR" evidence="1">
    <location>
        <begin position="9"/>
        <end position="83"/>
    </location>
</feature>
<proteinExistence type="predicted"/>
<dbReference type="PANTHER" id="PTHR34215:SF1">
    <property type="entry name" value="YLXR DOMAIN-CONTAINING PROTEIN"/>
    <property type="match status" value="1"/>
</dbReference>
<dbReference type="KEGG" id="aaut:ACETAC_05255"/>
<gene>
    <name evidence="2" type="ORF">ACETAC_05255</name>
</gene>
<dbReference type="SUPFAM" id="SSF64376">
    <property type="entry name" value="YlxR-like"/>
    <property type="match status" value="1"/>
</dbReference>
<reference evidence="2" key="1">
    <citation type="submission" date="2020-08" db="EMBL/GenBank/DDBJ databases">
        <title>Genomic insights into the carbon and energy metabolism of the first obligate autotrophic acetogenic bacterium Aceticella autotrophica gen. nov., sp. nov.</title>
        <authorList>
            <person name="Toshchakov S.V."/>
            <person name="Elcheninov A.G."/>
            <person name="Kublanov I.V."/>
            <person name="Frolov E.N."/>
            <person name="Lebedinsky A.V."/>
        </authorList>
    </citation>
    <scope>NUCLEOTIDE SEQUENCE</scope>
    <source>
        <strain evidence="2">3443-3Ac</strain>
    </source>
</reference>
<keyword evidence="3" id="KW-1185">Reference proteome</keyword>
<dbReference type="NCBIfam" id="NF047356">
    <property type="entry name" value="RNA_bind_RnpM"/>
    <property type="match status" value="1"/>
</dbReference>
<evidence type="ECO:0000313" key="2">
    <source>
        <dbReference type="EMBL" id="QSZ28253.1"/>
    </source>
</evidence>
<evidence type="ECO:0000313" key="3">
    <source>
        <dbReference type="Proteomes" id="UP000671913"/>
    </source>
</evidence>
<dbReference type="Pfam" id="PF04296">
    <property type="entry name" value="YlxR"/>
    <property type="match status" value="1"/>
</dbReference>
<dbReference type="Gene3D" id="3.30.1230.10">
    <property type="entry name" value="YlxR-like"/>
    <property type="match status" value="1"/>
</dbReference>
<dbReference type="Proteomes" id="UP000671913">
    <property type="component" value="Chromosome"/>
</dbReference>
<dbReference type="EMBL" id="CP060096">
    <property type="protein sequence ID" value="QSZ28253.1"/>
    <property type="molecule type" value="Genomic_DNA"/>
</dbReference>
<dbReference type="RefSeq" id="WP_284680996.1">
    <property type="nucleotide sequence ID" value="NZ_CP060096.1"/>
</dbReference>
<protein>
    <submittedName>
        <fullName evidence="2">YlxR family protein</fullName>
    </submittedName>
</protein>
<sequence>MKTKKVPLRMCLGCQQMKPKRDLIRIVKRAKDNGVQVDFTGKISGRGCYICKNIDCLEKAIKTKRIEKSLECKVPDDLIEVLRKEVIDE</sequence>
<dbReference type="InterPro" id="IPR035931">
    <property type="entry name" value="YlxR-like_sf"/>
</dbReference>
<organism evidence="2 3">
    <name type="scientific">Aceticella autotrophica</name>
    <dbReference type="NCBI Taxonomy" id="2755338"/>
    <lineage>
        <taxon>Bacteria</taxon>
        <taxon>Bacillati</taxon>
        <taxon>Bacillota</taxon>
        <taxon>Clostridia</taxon>
        <taxon>Thermoanaerobacterales</taxon>
        <taxon>Thermoanaerobacteraceae</taxon>
        <taxon>Aceticella</taxon>
    </lineage>
</organism>
<dbReference type="InterPro" id="IPR037465">
    <property type="entry name" value="YlxR"/>
</dbReference>
<name>A0A975GBA7_9THEO</name>
<evidence type="ECO:0000259" key="1">
    <source>
        <dbReference type="Pfam" id="PF04296"/>
    </source>
</evidence>
<dbReference type="PANTHER" id="PTHR34215">
    <property type="entry name" value="BLL0784 PROTEIN"/>
    <property type="match status" value="1"/>
</dbReference>